<dbReference type="PANTHER" id="PTHR34236:SF1">
    <property type="entry name" value="DIMETHYL SULFOXIDE REDUCTASE TRANSCRIPTIONAL ACTIVATOR"/>
    <property type="match status" value="1"/>
</dbReference>
<dbReference type="EMBL" id="CP026309">
    <property type="protein sequence ID" value="AUV81648.1"/>
    <property type="molecule type" value="Genomic_DNA"/>
</dbReference>
<dbReference type="Proteomes" id="UP000236584">
    <property type="component" value="Chromosome"/>
</dbReference>
<dbReference type="InterPro" id="IPR036388">
    <property type="entry name" value="WH-like_DNA-bd_sf"/>
</dbReference>
<evidence type="ECO:0000256" key="2">
    <source>
        <dbReference type="ARBA" id="ARBA00023163"/>
    </source>
</evidence>
<dbReference type="AlphaFoldDB" id="A0A2I8VI93"/>
<dbReference type="KEGG" id="srub:C2R22_08260"/>
<sequence>MIVEFDIDTDVLSHALQRTPEMSVVVDTLDASDAIPLRNLFWASGGDFDRFEAALAEDPTIATFELLAEENDARLYRVQYAGGVPEVEAYRALVDLDGAVLHAENDGQGWFVRMRFPNREAIASFRERCWEADFDIHIRAVYDREQEAPEHRFGLTAAQYETLLTALRSGYFSIPRGASLQDVADELDISSQAASERLRRGMKGLVNTTLADARDRNRAETLETDR</sequence>
<dbReference type="OrthoDB" id="156233at2157"/>
<gene>
    <name evidence="5" type="ORF">C2R22_08260</name>
</gene>
<keyword evidence="2" id="KW-0804">Transcription</keyword>
<name>A0A2I8VI93_9EURY</name>
<dbReference type="PANTHER" id="PTHR34236">
    <property type="entry name" value="DIMETHYL SULFOXIDE REDUCTASE TRANSCRIPTIONAL ACTIVATOR"/>
    <property type="match status" value="1"/>
</dbReference>
<feature type="domain" description="Bacterioopsin transcriptional activator GAF and HTH associated" evidence="4">
    <location>
        <begin position="3"/>
        <end position="148"/>
    </location>
</feature>
<dbReference type="Pfam" id="PF04967">
    <property type="entry name" value="HTH_10"/>
    <property type="match status" value="1"/>
</dbReference>
<evidence type="ECO:0000259" key="4">
    <source>
        <dbReference type="Pfam" id="PF15915"/>
    </source>
</evidence>
<protein>
    <submittedName>
        <fullName evidence="5">Helix-turn-helix domain-containing protein</fullName>
    </submittedName>
</protein>
<dbReference type="Pfam" id="PF15915">
    <property type="entry name" value="BAT"/>
    <property type="match status" value="1"/>
</dbReference>
<evidence type="ECO:0000256" key="1">
    <source>
        <dbReference type="ARBA" id="ARBA00023015"/>
    </source>
</evidence>
<dbReference type="Gene3D" id="1.10.10.10">
    <property type="entry name" value="Winged helix-like DNA-binding domain superfamily/Winged helix DNA-binding domain"/>
    <property type="match status" value="1"/>
</dbReference>
<evidence type="ECO:0000313" key="5">
    <source>
        <dbReference type="EMBL" id="AUV81648.1"/>
    </source>
</evidence>
<evidence type="ECO:0000259" key="3">
    <source>
        <dbReference type="Pfam" id="PF04967"/>
    </source>
</evidence>
<keyword evidence="1" id="KW-0805">Transcription regulation</keyword>
<accession>A0A2I8VI93</accession>
<feature type="domain" description="HTH bat-type" evidence="3">
    <location>
        <begin position="155"/>
        <end position="205"/>
    </location>
</feature>
<organism evidence="5 6">
    <name type="scientific">Salinigranum rubrum</name>
    <dbReference type="NCBI Taxonomy" id="755307"/>
    <lineage>
        <taxon>Archaea</taxon>
        <taxon>Methanobacteriati</taxon>
        <taxon>Methanobacteriota</taxon>
        <taxon>Stenosarchaea group</taxon>
        <taxon>Halobacteria</taxon>
        <taxon>Halobacteriales</taxon>
        <taxon>Haloferacaceae</taxon>
        <taxon>Salinigranum</taxon>
    </lineage>
</organism>
<dbReference type="InterPro" id="IPR031803">
    <property type="entry name" value="BAT_GAF/HTH-assoc"/>
</dbReference>
<reference evidence="5 6" key="1">
    <citation type="submission" date="2018-01" db="EMBL/GenBank/DDBJ databases">
        <title>Complete genome sequence of Salinigranum rubrum GX10T, an extremely halophilic archaeon isolated from a marine solar saltern.</title>
        <authorList>
            <person name="Han S."/>
        </authorList>
    </citation>
    <scope>NUCLEOTIDE SEQUENCE [LARGE SCALE GENOMIC DNA]</scope>
    <source>
        <strain evidence="5 6">GX10</strain>
    </source>
</reference>
<keyword evidence="6" id="KW-1185">Reference proteome</keyword>
<proteinExistence type="predicted"/>
<evidence type="ECO:0000313" key="6">
    <source>
        <dbReference type="Proteomes" id="UP000236584"/>
    </source>
</evidence>
<dbReference type="InterPro" id="IPR007050">
    <property type="entry name" value="HTH_bacterioopsin"/>
</dbReference>
<dbReference type="RefSeq" id="WP_103425336.1">
    <property type="nucleotide sequence ID" value="NZ_CP026309.1"/>
</dbReference>
<dbReference type="GeneID" id="35592076"/>